<evidence type="ECO:0000313" key="1">
    <source>
        <dbReference type="EMBL" id="KTW13658.1"/>
    </source>
</evidence>
<dbReference type="AlphaFoldDB" id="A0A147J8R6"/>
<sequence>MMVTMLLLLALAGQEAAPASVPPSKKDKVICKKEEATGSRLGGRRICHTRLEWDEIALIARRDVQEAATRTRGPVGN</sequence>
<gene>
    <name evidence="1" type="ORF">NS258_08490</name>
</gene>
<name>A0A147J8R6_9SPHN</name>
<proteinExistence type="predicted"/>
<reference evidence="1 2" key="1">
    <citation type="journal article" date="2016" name="Front. Microbiol.">
        <title>Genomic Resource of Rice Seed Associated Bacteria.</title>
        <authorList>
            <person name="Midha S."/>
            <person name="Bansal K."/>
            <person name="Sharma S."/>
            <person name="Kumar N."/>
            <person name="Patil P.P."/>
            <person name="Chaudhry V."/>
            <person name="Patil P.B."/>
        </authorList>
    </citation>
    <scope>NUCLEOTIDE SEQUENCE [LARGE SCALE GENOMIC DNA]</scope>
    <source>
        <strain evidence="1 2">NS258</strain>
    </source>
</reference>
<dbReference type="Proteomes" id="UP000074410">
    <property type="component" value="Unassembled WGS sequence"/>
</dbReference>
<evidence type="ECO:0000313" key="2">
    <source>
        <dbReference type="Proteomes" id="UP000074410"/>
    </source>
</evidence>
<dbReference type="RefSeq" id="WP_058716663.1">
    <property type="nucleotide sequence ID" value="NZ_LDTC01000060.1"/>
</dbReference>
<protein>
    <submittedName>
        <fullName evidence="1">Uncharacterized protein</fullName>
    </submittedName>
</protein>
<comment type="caution">
    <text evidence="1">The sequence shown here is derived from an EMBL/GenBank/DDBJ whole genome shotgun (WGS) entry which is preliminary data.</text>
</comment>
<dbReference type="EMBL" id="LDTC01000060">
    <property type="protein sequence ID" value="KTW13658.1"/>
    <property type="molecule type" value="Genomic_DNA"/>
</dbReference>
<accession>A0A147J8R6</accession>
<organism evidence="1 2">
    <name type="scientific">Sphingomonas sanguinis</name>
    <dbReference type="NCBI Taxonomy" id="33051"/>
    <lineage>
        <taxon>Bacteria</taxon>
        <taxon>Pseudomonadati</taxon>
        <taxon>Pseudomonadota</taxon>
        <taxon>Alphaproteobacteria</taxon>
        <taxon>Sphingomonadales</taxon>
        <taxon>Sphingomonadaceae</taxon>
        <taxon>Sphingomonas</taxon>
    </lineage>
</organism>
<dbReference type="PATRIC" id="fig|33051.5.peg.2762"/>